<dbReference type="RefSeq" id="XP_068364258.1">
    <property type="nucleotide sequence ID" value="XM_068491674.1"/>
</dbReference>
<dbReference type="GeneID" id="94826378"/>
<dbReference type="Pfam" id="PF10033">
    <property type="entry name" value="ATG13"/>
    <property type="match status" value="1"/>
</dbReference>
<dbReference type="EMBL" id="MLAK01000594">
    <property type="protein sequence ID" value="OHT11122.1"/>
    <property type="molecule type" value="Genomic_DNA"/>
</dbReference>
<proteinExistence type="predicted"/>
<dbReference type="Gene3D" id="3.30.900.10">
    <property type="entry name" value="HORMA domain"/>
    <property type="match status" value="1"/>
</dbReference>
<dbReference type="OrthoDB" id="10536869at2759"/>
<reference evidence="2" key="1">
    <citation type="submission" date="2016-10" db="EMBL/GenBank/DDBJ databases">
        <authorList>
            <person name="Benchimol M."/>
            <person name="Almeida L.G."/>
            <person name="Vasconcelos A.T."/>
            <person name="Perreira-Neves A."/>
            <person name="Rosa I.A."/>
            <person name="Tasca T."/>
            <person name="Bogo M.R."/>
            <person name="de Souza W."/>
        </authorList>
    </citation>
    <scope>NUCLEOTIDE SEQUENCE [LARGE SCALE GENOMIC DNA]</scope>
    <source>
        <strain evidence="2">K</strain>
    </source>
</reference>
<sequence length="382" mass="44106">MDFNAQSVQLKKEEQKFARLALTFLYKTMEAIYSIRCPKQVDFVEEDKNSSWFNLNIPRSNSLRQKLQSSFYHGWFSIDICLTDNQDFTEIIERWYLIHIPVKQTETLPSLSTNLKDLKFHTYRRFSQILRSIYSMINALPATTLSIVLQQLTTTKRRIVANVSGFQKFPAQITSFCEEETAKIRFGPIVTPIGQSVVICHYRLDLQPLIPTPIRTAPHYKFGSEITNDNQNYEESGNQNYEMQNQNYDMECDVKYDPINDINVVFGTPIMNNLQTSGQNVNDTYGTSVPSSNLPLMTPNSHVDFQSFVPDSMVGNFEPYDGKILKDKNSNNETEEIMPVSEFIEYLESCKQQKCADILGNFENHDQLLARVRDELDVLKSE</sequence>
<comment type="caution">
    <text evidence="2">The sequence shown here is derived from an EMBL/GenBank/DDBJ whole genome shotgun (WGS) entry which is preliminary data.</text>
</comment>
<gene>
    <name evidence="2" type="ORF">TRFO_04082</name>
</gene>
<evidence type="ECO:0000259" key="1">
    <source>
        <dbReference type="Pfam" id="PF10033"/>
    </source>
</evidence>
<organism evidence="2 3">
    <name type="scientific">Tritrichomonas foetus</name>
    <dbReference type="NCBI Taxonomy" id="1144522"/>
    <lineage>
        <taxon>Eukaryota</taxon>
        <taxon>Metamonada</taxon>
        <taxon>Parabasalia</taxon>
        <taxon>Tritrichomonadida</taxon>
        <taxon>Tritrichomonadidae</taxon>
        <taxon>Tritrichomonas</taxon>
    </lineage>
</organism>
<dbReference type="VEuPathDB" id="TrichDB:TRFO_04082"/>
<name>A0A1J4KJ62_9EUKA</name>
<dbReference type="GO" id="GO:1990316">
    <property type="term" value="C:Atg1/ULK1 kinase complex"/>
    <property type="evidence" value="ECO:0007669"/>
    <property type="project" value="InterPro"/>
</dbReference>
<dbReference type="InterPro" id="IPR018731">
    <property type="entry name" value="Atg13_N"/>
</dbReference>
<dbReference type="Proteomes" id="UP000179807">
    <property type="component" value="Unassembled WGS sequence"/>
</dbReference>
<evidence type="ECO:0000313" key="3">
    <source>
        <dbReference type="Proteomes" id="UP000179807"/>
    </source>
</evidence>
<dbReference type="InterPro" id="IPR036570">
    <property type="entry name" value="HORMA_dom_sf"/>
</dbReference>
<dbReference type="AlphaFoldDB" id="A0A1J4KJ62"/>
<keyword evidence="3" id="KW-1185">Reference proteome</keyword>
<dbReference type="GO" id="GO:0006914">
    <property type="term" value="P:autophagy"/>
    <property type="evidence" value="ECO:0007669"/>
    <property type="project" value="InterPro"/>
</dbReference>
<evidence type="ECO:0000313" key="2">
    <source>
        <dbReference type="EMBL" id="OHT11122.1"/>
    </source>
</evidence>
<protein>
    <recommendedName>
        <fullName evidence="1">Autophagy-related protein 13 N-terminal domain-containing protein</fullName>
    </recommendedName>
</protein>
<accession>A0A1J4KJ62</accession>
<feature type="domain" description="Autophagy-related protein 13 N-terminal" evidence="1">
    <location>
        <begin position="84"/>
        <end position="205"/>
    </location>
</feature>